<dbReference type="InterPro" id="IPR020097">
    <property type="entry name" value="PsdUridine_synth_TruA_a/b_dom"/>
</dbReference>
<organism evidence="7 8">
    <name type="scientific">Cytobacillus stercorigallinarum</name>
    <dbReference type="NCBI Taxonomy" id="2762240"/>
    <lineage>
        <taxon>Bacteria</taxon>
        <taxon>Bacillati</taxon>
        <taxon>Bacillota</taxon>
        <taxon>Bacilli</taxon>
        <taxon>Bacillales</taxon>
        <taxon>Bacillaceae</taxon>
        <taxon>Cytobacillus</taxon>
    </lineage>
</organism>
<dbReference type="Gene3D" id="3.30.70.580">
    <property type="entry name" value="Pseudouridine synthase I, catalytic domain, N-terminal subdomain"/>
    <property type="match status" value="1"/>
</dbReference>
<keyword evidence="8" id="KW-1185">Reference proteome</keyword>
<feature type="domain" description="Pseudouridine synthase I TruA alpha/beta" evidence="6">
    <location>
        <begin position="8"/>
        <end position="104"/>
    </location>
</feature>
<proteinExistence type="inferred from homology"/>
<keyword evidence="3 4" id="KW-0413">Isomerase</keyword>
<dbReference type="NCBIfam" id="TIGR00071">
    <property type="entry name" value="hisT_truA"/>
    <property type="match status" value="1"/>
</dbReference>
<evidence type="ECO:0000256" key="2">
    <source>
        <dbReference type="ARBA" id="ARBA00022694"/>
    </source>
</evidence>
<dbReference type="PANTHER" id="PTHR11142">
    <property type="entry name" value="PSEUDOURIDYLATE SYNTHASE"/>
    <property type="match status" value="1"/>
</dbReference>
<comment type="subunit">
    <text evidence="4">Homodimer.</text>
</comment>
<keyword evidence="2 4" id="KW-0819">tRNA processing</keyword>
<comment type="caution">
    <text evidence="4">Lacks conserved residue(s) required for the propagation of feature annotation.</text>
</comment>
<comment type="caution">
    <text evidence="7">The sequence shown here is derived from an EMBL/GenBank/DDBJ whole genome shotgun (WGS) entry which is preliminary data.</text>
</comment>
<evidence type="ECO:0000259" key="6">
    <source>
        <dbReference type="Pfam" id="PF01416"/>
    </source>
</evidence>
<feature type="active site" description="Nucleophile" evidence="4">
    <location>
        <position position="53"/>
    </location>
</feature>
<evidence type="ECO:0000313" key="7">
    <source>
        <dbReference type="EMBL" id="MBD7939177.1"/>
    </source>
</evidence>
<feature type="binding site" evidence="4">
    <location>
        <position position="111"/>
    </location>
    <ligand>
        <name>substrate</name>
    </ligand>
</feature>
<accession>A0ABR8QUQ9</accession>
<comment type="catalytic activity">
    <reaction evidence="4 5">
        <text>uridine(38/39/40) in tRNA = pseudouridine(38/39/40) in tRNA</text>
        <dbReference type="Rhea" id="RHEA:22376"/>
        <dbReference type="Rhea" id="RHEA-COMP:10085"/>
        <dbReference type="Rhea" id="RHEA-COMP:10087"/>
        <dbReference type="ChEBI" id="CHEBI:65314"/>
        <dbReference type="ChEBI" id="CHEBI:65315"/>
        <dbReference type="EC" id="5.4.99.12"/>
    </reaction>
</comment>
<evidence type="ECO:0000256" key="5">
    <source>
        <dbReference type="RuleBase" id="RU003792"/>
    </source>
</evidence>
<dbReference type="Gene3D" id="3.30.70.660">
    <property type="entry name" value="Pseudouridine synthase I, catalytic domain, C-terminal subdomain"/>
    <property type="match status" value="1"/>
</dbReference>
<dbReference type="SUPFAM" id="SSF55120">
    <property type="entry name" value="Pseudouridine synthase"/>
    <property type="match status" value="1"/>
</dbReference>
<dbReference type="Proteomes" id="UP000657931">
    <property type="component" value="Unassembled WGS sequence"/>
</dbReference>
<dbReference type="InterPro" id="IPR020094">
    <property type="entry name" value="TruA/RsuA/RluB/E/F_N"/>
</dbReference>
<feature type="domain" description="Pseudouridine synthase I TruA alpha/beta" evidence="6">
    <location>
        <begin position="144"/>
        <end position="246"/>
    </location>
</feature>
<dbReference type="GO" id="GO:0160147">
    <property type="term" value="F:tRNA pseudouridine(38-40) synthase activity"/>
    <property type="evidence" value="ECO:0007669"/>
    <property type="project" value="UniProtKB-EC"/>
</dbReference>
<evidence type="ECO:0000256" key="1">
    <source>
        <dbReference type="ARBA" id="ARBA00009375"/>
    </source>
</evidence>
<comment type="function">
    <text evidence="4">Formation of pseudouridine at positions 38, 39 and 40 in the anticodon stem and loop of transfer RNAs.</text>
</comment>
<gene>
    <name evidence="4 7" type="primary">truA</name>
    <name evidence="7" type="ORF">H9655_19235</name>
</gene>
<dbReference type="PANTHER" id="PTHR11142:SF0">
    <property type="entry name" value="TRNA PSEUDOURIDINE SYNTHASE-LIKE 1"/>
    <property type="match status" value="1"/>
</dbReference>
<dbReference type="InterPro" id="IPR020103">
    <property type="entry name" value="PsdUridine_synth_cat_dom_sf"/>
</dbReference>
<evidence type="ECO:0000256" key="3">
    <source>
        <dbReference type="ARBA" id="ARBA00023235"/>
    </source>
</evidence>
<dbReference type="EC" id="5.4.99.12" evidence="4"/>
<dbReference type="HAMAP" id="MF_00171">
    <property type="entry name" value="TruA"/>
    <property type="match status" value="1"/>
</dbReference>
<dbReference type="EMBL" id="JACSQT010000013">
    <property type="protein sequence ID" value="MBD7939177.1"/>
    <property type="molecule type" value="Genomic_DNA"/>
</dbReference>
<dbReference type="InterPro" id="IPR001406">
    <property type="entry name" value="PsdUridine_synth_TruA"/>
</dbReference>
<dbReference type="InterPro" id="IPR020095">
    <property type="entry name" value="PsdUridine_synth_TruA_C"/>
</dbReference>
<evidence type="ECO:0000256" key="4">
    <source>
        <dbReference type="HAMAP-Rule" id="MF_00171"/>
    </source>
</evidence>
<dbReference type="RefSeq" id="WP_191816919.1">
    <property type="nucleotide sequence ID" value="NZ_JACSQT010000013.1"/>
</dbReference>
<dbReference type="CDD" id="cd02570">
    <property type="entry name" value="PseudoU_synth_EcTruA"/>
    <property type="match status" value="1"/>
</dbReference>
<evidence type="ECO:0000313" key="8">
    <source>
        <dbReference type="Proteomes" id="UP000657931"/>
    </source>
</evidence>
<reference evidence="7 8" key="1">
    <citation type="submission" date="2020-08" db="EMBL/GenBank/DDBJ databases">
        <title>A Genomic Blueprint of the Chicken Gut Microbiome.</title>
        <authorList>
            <person name="Gilroy R."/>
            <person name="Ravi A."/>
            <person name="Getino M."/>
            <person name="Pursley I."/>
            <person name="Horton D.L."/>
            <person name="Alikhan N.-F."/>
            <person name="Baker D."/>
            <person name="Gharbi K."/>
            <person name="Hall N."/>
            <person name="Watson M."/>
            <person name="Adriaenssens E.M."/>
            <person name="Foster-Nyarko E."/>
            <person name="Jarju S."/>
            <person name="Secka A."/>
            <person name="Antonio M."/>
            <person name="Oren A."/>
            <person name="Chaudhuri R."/>
            <person name="La Ragione R.M."/>
            <person name="Hildebrand F."/>
            <person name="Pallen M.J."/>
        </authorList>
    </citation>
    <scope>NUCLEOTIDE SEQUENCE [LARGE SCALE GENOMIC DNA]</scope>
    <source>
        <strain evidence="7 8">Sa5YUA1</strain>
    </source>
</reference>
<name>A0ABR8QUQ9_9BACI</name>
<protein>
    <recommendedName>
        <fullName evidence="4">tRNA pseudouridine synthase A</fullName>
        <ecNumber evidence="4">5.4.99.12</ecNumber>
    </recommendedName>
    <alternativeName>
        <fullName evidence="4">tRNA pseudouridine(38-40) synthase</fullName>
    </alternativeName>
    <alternativeName>
        <fullName evidence="4">tRNA pseudouridylate synthase I</fullName>
    </alternativeName>
    <alternativeName>
        <fullName evidence="4">tRNA-uridine isomerase I</fullName>
    </alternativeName>
</protein>
<comment type="similarity">
    <text evidence="1 4 5">Belongs to the tRNA pseudouridine synthase TruA family.</text>
</comment>
<dbReference type="PIRSF" id="PIRSF001430">
    <property type="entry name" value="tRNA_psdUrid_synth"/>
    <property type="match status" value="1"/>
</dbReference>
<sequence>MMRIKCIIAYDGTGFAGYQVQPNKRTVQSELESALTKLHKGSEVKVVASGRTDAGVHAVGQVIHFDSPLQLPAERWPVALNSILPNDVVVEEAAYVAEDFHARYHAIGKEYRYRLIRTKKSNPFLRHYAYQYSFPIDVERMREAIPYLLGEHDFTSFCSARSEVEDRVRTIHGIYIEEDGNELLFRFVGNGFLYNMIRILMGTLLEVGKGEREPYEIEEILAKKNRIYAGKTAPGHGLYLWQVYYEENIANDR</sequence>
<dbReference type="Pfam" id="PF01416">
    <property type="entry name" value="PseudoU_synth_1"/>
    <property type="match status" value="2"/>
</dbReference>